<evidence type="ECO:0000256" key="3">
    <source>
        <dbReference type="ARBA" id="ARBA00022692"/>
    </source>
</evidence>
<feature type="transmembrane region" description="Helical" evidence="7">
    <location>
        <begin position="158"/>
        <end position="176"/>
    </location>
</feature>
<evidence type="ECO:0000256" key="2">
    <source>
        <dbReference type="ARBA" id="ARBA00005402"/>
    </source>
</evidence>
<keyword evidence="9" id="KW-1185">Reference proteome</keyword>
<reference evidence="9" key="1">
    <citation type="journal article" date="2023" name="Commun. Biol.">
        <title>Genome analysis of Parmales, the sister group of diatoms, reveals the evolutionary specialization of diatoms from phago-mixotrophs to photoautotrophs.</title>
        <authorList>
            <person name="Ban H."/>
            <person name="Sato S."/>
            <person name="Yoshikawa S."/>
            <person name="Yamada K."/>
            <person name="Nakamura Y."/>
            <person name="Ichinomiya M."/>
            <person name="Sato N."/>
            <person name="Blanc-Mathieu R."/>
            <person name="Endo H."/>
            <person name="Kuwata A."/>
            <person name="Ogata H."/>
        </authorList>
    </citation>
    <scope>NUCLEOTIDE SEQUENCE [LARGE SCALE GENOMIC DNA]</scope>
</reference>
<dbReference type="OrthoDB" id="5326588at2759"/>
<dbReference type="Gene3D" id="1.20.120.1630">
    <property type="match status" value="1"/>
</dbReference>
<feature type="transmembrane region" description="Helical" evidence="7">
    <location>
        <begin position="115"/>
        <end position="138"/>
    </location>
</feature>
<evidence type="ECO:0000256" key="5">
    <source>
        <dbReference type="ARBA" id="ARBA00023136"/>
    </source>
</evidence>
<keyword evidence="5 7" id="KW-0472">Membrane</keyword>
<comment type="subcellular location">
    <subcellularLocation>
        <location evidence="1">Membrane</location>
        <topology evidence="1">Multi-pass membrane protein</topology>
    </subcellularLocation>
</comment>
<feature type="compositionally biased region" description="Low complexity" evidence="6">
    <location>
        <begin position="16"/>
        <end position="58"/>
    </location>
</feature>
<feature type="transmembrane region" description="Helical" evidence="7">
    <location>
        <begin position="343"/>
        <end position="365"/>
    </location>
</feature>
<name>A0A9W7LAX5_9STRA</name>
<gene>
    <name evidence="8" type="ORF">TrCOL_g7392</name>
</gene>
<evidence type="ECO:0000256" key="1">
    <source>
        <dbReference type="ARBA" id="ARBA00004141"/>
    </source>
</evidence>
<dbReference type="Pfam" id="PF01222">
    <property type="entry name" value="ERG4_ERG24"/>
    <property type="match status" value="2"/>
</dbReference>
<dbReference type="EMBL" id="BRYA01000180">
    <property type="protein sequence ID" value="GMI42740.1"/>
    <property type="molecule type" value="Genomic_DNA"/>
</dbReference>
<comment type="similarity">
    <text evidence="2">Belongs to the ERG4/ERG24 family.</text>
</comment>
<keyword evidence="3 7" id="KW-0812">Transmembrane</keyword>
<sequence length="547" mass="59750">MPASKRSRSRDPRSNSFAALASPTPSTPKSTSKSSKGGFKAKSTKSSKTSSQSSSSHASNDHFEFGGPLGALSTMIALPILTVLLIITSRIGVIFPSPQSAANAWDEMIGYDMYARVWTSVKVLVGWMVLQVGLTLFLPCTKVEGSPIRHDGGKRLEYSINGHLQFWVTLLIVAIIELVSIESGSVAGSCVGASSSGSSASPVDDGTIAAVTTTISSYLFSTSSAAAPSPNSCPSAESVYRVTISSTSLLSTLPSIFLPLSLVTTCFCVLFSFYLHFKSYLPSSVLALGGDTSSKTYNYFIGRELNPRVTILGRTVDIKEWMELKPGLIGWTVLNLSFARTQYLTHGHVSLSMFLLVLSQGLYVWDALYNERAILTTMDITTDGLGFMLCYGDLGWVPFTYTIQANYLLYNDPGMGALWCGACGVMGLGGYWIFRRSNSEKDRFRSLGPDSSPSFKYIDTTRGTKLLVSGWWGCARKINYTGDWILGLSWCCLTGMGCCVPYFYSAYFLVLLCHRALRDDDMCRGKYGKDWDRYKEKVPYVFVPGVV</sequence>
<accession>A0A9W7LAX5</accession>
<comment type="caution">
    <text evidence="8">The sequence shown here is derived from an EMBL/GenBank/DDBJ whole genome shotgun (WGS) entry which is preliminary data.</text>
</comment>
<dbReference type="PANTHER" id="PTHR21257:SF52">
    <property type="entry name" value="DELTA(14)-STEROL REDUCTASE TM7SF2"/>
    <property type="match status" value="1"/>
</dbReference>
<evidence type="ECO:0000313" key="8">
    <source>
        <dbReference type="EMBL" id="GMI42740.1"/>
    </source>
</evidence>
<feature type="region of interest" description="Disordered" evidence="6">
    <location>
        <begin position="1"/>
        <end position="60"/>
    </location>
</feature>
<dbReference type="GO" id="GO:0005789">
    <property type="term" value="C:endoplasmic reticulum membrane"/>
    <property type="evidence" value="ECO:0007669"/>
    <property type="project" value="TreeGrafter"/>
</dbReference>
<organism evidence="8 9">
    <name type="scientific">Triparma columacea</name>
    <dbReference type="NCBI Taxonomy" id="722753"/>
    <lineage>
        <taxon>Eukaryota</taxon>
        <taxon>Sar</taxon>
        <taxon>Stramenopiles</taxon>
        <taxon>Ochrophyta</taxon>
        <taxon>Bolidophyceae</taxon>
        <taxon>Parmales</taxon>
        <taxon>Triparmaceae</taxon>
        <taxon>Triparma</taxon>
    </lineage>
</organism>
<feature type="transmembrane region" description="Helical" evidence="7">
    <location>
        <begin position="69"/>
        <end position="95"/>
    </location>
</feature>
<evidence type="ECO:0000313" key="9">
    <source>
        <dbReference type="Proteomes" id="UP001165065"/>
    </source>
</evidence>
<feature type="transmembrane region" description="Helical" evidence="7">
    <location>
        <begin position="416"/>
        <end position="434"/>
    </location>
</feature>
<protein>
    <submittedName>
        <fullName evidence="8">Uncharacterized protein</fullName>
    </submittedName>
</protein>
<evidence type="ECO:0000256" key="7">
    <source>
        <dbReference type="SAM" id="Phobius"/>
    </source>
</evidence>
<feature type="transmembrane region" description="Helical" evidence="7">
    <location>
        <begin position="484"/>
        <end position="504"/>
    </location>
</feature>
<evidence type="ECO:0000256" key="6">
    <source>
        <dbReference type="SAM" id="MobiDB-lite"/>
    </source>
</evidence>
<feature type="transmembrane region" description="Helical" evidence="7">
    <location>
        <begin position="256"/>
        <end position="277"/>
    </location>
</feature>
<dbReference type="AlphaFoldDB" id="A0A9W7LAX5"/>
<evidence type="ECO:0000256" key="4">
    <source>
        <dbReference type="ARBA" id="ARBA00022989"/>
    </source>
</evidence>
<keyword evidence="4 7" id="KW-1133">Transmembrane helix</keyword>
<dbReference type="GO" id="GO:0016126">
    <property type="term" value="P:sterol biosynthetic process"/>
    <property type="evidence" value="ECO:0007669"/>
    <property type="project" value="InterPro"/>
</dbReference>
<dbReference type="InterPro" id="IPR001171">
    <property type="entry name" value="ERG24_DHCR-like"/>
</dbReference>
<dbReference type="GO" id="GO:0050613">
    <property type="term" value="F:Delta14-sterol reductase activity"/>
    <property type="evidence" value="ECO:0007669"/>
    <property type="project" value="TreeGrafter"/>
</dbReference>
<proteinExistence type="inferred from homology"/>
<dbReference type="Proteomes" id="UP001165065">
    <property type="component" value="Unassembled WGS sequence"/>
</dbReference>
<dbReference type="PANTHER" id="PTHR21257">
    <property type="entry name" value="DELTA(14)-STEROL REDUCTASE"/>
    <property type="match status" value="1"/>
</dbReference>